<dbReference type="NCBIfam" id="NF033088">
    <property type="entry name" value="bla_subclass_B1"/>
    <property type="match status" value="1"/>
</dbReference>
<comment type="catalytic activity">
    <reaction evidence="1">
        <text>a beta-lactam + H2O = a substituted beta-amino acid</text>
        <dbReference type="Rhea" id="RHEA:20401"/>
        <dbReference type="ChEBI" id="CHEBI:15377"/>
        <dbReference type="ChEBI" id="CHEBI:35627"/>
        <dbReference type="ChEBI" id="CHEBI:140347"/>
        <dbReference type="EC" id="3.5.2.6"/>
    </reaction>
</comment>
<dbReference type="GO" id="GO:0017001">
    <property type="term" value="P:antibiotic catabolic process"/>
    <property type="evidence" value="ECO:0007669"/>
    <property type="project" value="InterPro"/>
</dbReference>
<dbReference type="InterPro" id="IPR001018">
    <property type="entry name" value="Beta-lactamase_class-B_CS"/>
</dbReference>
<evidence type="ECO:0000256" key="8">
    <source>
        <dbReference type="ARBA" id="ARBA00022729"/>
    </source>
</evidence>
<dbReference type="GO" id="GO:0042597">
    <property type="term" value="C:periplasmic space"/>
    <property type="evidence" value="ECO:0007669"/>
    <property type="project" value="UniProtKB-SubCell"/>
</dbReference>
<organism evidence="14 15">
    <name type="scientific">Candidatus Caccoplasma merdipullorum</name>
    <dbReference type="NCBI Taxonomy" id="2840718"/>
    <lineage>
        <taxon>Bacteria</taxon>
        <taxon>Pseudomonadati</taxon>
        <taxon>Bacteroidota</taxon>
        <taxon>Bacteroidia</taxon>
        <taxon>Bacteroidales</taxon>
        <taxon>Bacteroidaceae</taxon>
        <taxon>Bacteroidaceae incertae sedis</taxon>
        <taxon>Candidatus Caccoplasma</taxon>
    </lineage>
</organism>
<evidence type="ECO:0000256" key="3">
    <source>
        <dbReference type="ARBA" id="ARBA00004418"/>
    </source>
</evidence>
<evidence type="ECO:0000256" key="6">
    <source>
        <dbReference type="ARBA" id="ARBA00012865"/>
    </source>
</evidence>
<dbReference type="GO" id="GO:0008800">
    <property type="term" value="F:beta-lactamase activity"/>
    <property type="evidence" value="ECO:0007669"/>
    <property type="project" value="UniProtKB-EC"/>
</dbReference>
<dbReference type="PANTHER" id="PTHR42951:SF4">
    <property type="entry name" value="ACYL-COENZYME A THIOESTERASE MBLAC2"/>
    <property type="match status" value="1"/>
</dbReference>
<dbReference type="EMBL" id="JADIMW010000064">
    <property type="protein sequence ID" value="MBO8438394.1"/>
    <property type="molecule type" value="Genomic_DNA"/>
</dbReference>
<dbReference type="AlphaFoldDB" id="A0A9D9H799"/>
<gene>
    <name evidence="14" type="primary">bla</name>
    <name evidence="14" type="ORF">IAC54_05785</name>
</gene>
<keyword evidence="11" id="KW-0862">Zinc</keyword>
<dbReference type="EC" id="3.5.2.6" evidence="6"/>
<sequence>MKKISTILIAIIASQIALCGYGRDGAKKFDISDNITVMQLTDNLYLYTATEQIGEWGLVPSNGMIAADGETAYMLDTPMSETATRQIVEWVREALGAKITGFIANHWHGDCIGGLHYLHSAGTVSYASDKTIAECNARGIEAPQQAFADTLTLYAGSVEMQLFYPGGAHARDNIVVWFPAENILFAGCMVKDLEAESLGNTEDASLEEWPGTMQTLLDKYPSDAVVIPGHGAPGGTELIRHTITLLQKSPSLHP</sequence>
<dbReference type="InterPro" id="IPR050855">
    <property type="entry name" value="NDM-1-like"/>
</dbReference>
<name>A0A9D9H799_9BACT</name>
<evidence type="ECO:0000313" key="14">
    <source>
        <dbReference type="EMBL" id="MBO8438394.1"/>
    </source>
</evidence>
<evidence type="ECO:0000256" key="2">
    <source>
        <dbReference type="ARBA" id="ARBA00001947"/>
    </source>
</evidence>
<dbReference type="GO" id="GO:0046677">
    <property type="term" value="P:response to antibiotic"/>
    <property type="evidence" value="ECO:0007669"/>
    <property type="project" value="UniProtKB-KW"/>
</dbReference>
<dbReference type="Pfam" id="PF00753">
    <property type="entry name" value="Lactamase_B"/>
    <property type="match status" value="1"/>
</dbReference>
<evidence type="ECO:0000256" key="9">
    <source>
        <dbReference type="ARBA" id="ARBA00022764"/>
    </source>
</evidence>
<keyword evidence="12" id="KW-0046">Antibiotic resistance</keyword>
<feature type="domain" description="Metallo-beta-lactamase" evidence="13">
    <location>
        <begin position="60"/>
        <end position="230"/>
    </location>
</feature>
<evidence type="ECO:0000256" key="12">
    <source>
        <dbReference type="ARBA" id="ARBA00023251"/>
    </source>
</evidence>
<dbReference type="PANTHER" id="PTHR42951">
    <property type="entry name" value="METALLO-BETA-LACTAMASE DOMAIN-CONTAINING"/>
    <property type="match status" value="1"/>
</dbReference>
<accession>A0A9D9H799</accession>
<keyword evidence="7" id="KW-0479">Metal-binding</keyword>
<comment type="caution">
    <text evidence="14">The sequence shown here is derived from an EMBL/GenBank/DDBJ whole genome shotgun (WGS) entry which is preliminary data.</text>
</comment>
<dbReference type="GO" id="GO:0008270">
    <property type="term" value="F:zinc ion binding"/>
    <property type="evidence" value="ECO:0007669"/>
    <property type="project" value="InterPro"/>
</dbReference>
<dbReference type="SUPFAM" id="SSF56281">
    <property type="entry name" value="Metallo-hydrolase/oxidoreductase"/>
    <property type="match status" value="1"/>
</dbReference>
<keyword evidence="9" id="KW-0574">Periplasm</keyword>
<dbReference type="SMART" id="SM00849">
    <property type="entry name" value="Lactamase_B"/>
    <property type="match status" value="1"/>
</dbReference>
<dbReference type="Gene3D" id="3.60.15.10">
    <property type="entry name" value="Ribonuclease Z/Hydroxyacylglutathione hydrolase-like"/>
    <property type="match status" value="1"/>
</dbReference>
<evidence type="ECO:0000256" key="1">
    <source>
        <dbReference type="ARBA" id="ARBA00001526"/>
    </source>
</evidence>
<proteinExistence type="inferred from homology"/>
<evidence type="ECO:0000256" key="10">
    <source>
        <dbReference type="ARBA" id="ARBA00022801"/>
    </source>
</evidence>
<keyword evidence="10 14" id="KW-0378">Hydrolase</keyword>
<reference evidence="14" key="2">
    <citation type="journal article" date="2021" name="PeerJ">
        <title>Extensive microbial diversity within the chicken gut microbiome revealed by metagenomics and culture.</title>
        <authorList>
            <person name="Gilroy R."/>
            <person name="Ravi A."/>
            <person name="Getino M."/>
            <person name="Pursley I."/>
            <person name="Horton D.L."/>
            <person name="Alikhan N.F."/>
            <person name="Baker D."/>
            <person name="Gharbi K."/>
            <person name="Hall N."/>
            <person name="Watson M."/>
            <person name="Adriaenssens E.M."/>
            <person name="Foster-Nyarko E."/>
            <person name="Jarju S."/>
            <person name="Secka A."/>
            <person name="Antonio M."/>
            <person name="Oren A."/>
            <person name="Chaudhuri R.R."/>
            <person name="La Ragione R."/>
            <person name="Hildebrand F."/>
            <person name="Pallen M.J."/>
        </authorList>
    </citation>
    <scope>NUCLEOTIDE SEQUENCE</scope>
    <source>
        <strain evidence="14">G3-4614</strain>
    </source>
</reference>
<protein>
    <recommendedName>
        <fullName evidence="6">beta-lactamase</fullName>
        <ecNumber evidence="6">3.5.2.6</ecNumber>
    </recommendedName>
</protein>
<dbReference type="InterPro" id="IPR001279">
    <property type="entry name" value="Metallo-B-lactamas"/>
</dbReference>
<dbReference type="InterPro" id="IPR036866">
    <property type="entry name" value="RibonucZ/Hydroxyglut_hydro"/>
</dbReference>
<comment type="subunit">
    <text evidence="5">Monomer.</text>
</comment>
<dbReference type="PROSITE" id="PS00743">
    <property type="entry name" value="BETA_LACTAMASE_B_1"/>
    <property type="match status" value="1"/>
</dbReference>
<evidence type="ECO:0000256" key="7">
    <source>
        <dbReference type="ARBA" id="ARBA00022723"/>
    </source>
</evidence>
<reference evidence="14" key="1">
    <citation type="submission" date="2020-10" db="EMBL/GenBank/DDBJ databases">
        <authorList>
            <person name="Gilroy R."/>
        </authorList>
    </citation>
    <scope>NUCLEOTIDE SEQUENCE</scope>
    <source>
        <strain evidence="14">G3-4614</strain>
    </source>
</reference>
<evidence type="ECO:0000313" key="15">
    <source>
        <dbReference type="Proteomes" id="UP000823636"/>
    </source>
</evidence>
<comment type="cofactor">
    <cofactor evidence="2">
        <name>Zn(2+)</name>
        <dbReference type="ChEBI" id="CHEBI:29105"/>
    </cofactor>
</comment>
<evidence type="ECO:0000256" key="4">
    <source>
        <dbReference type="ARBA" id="ARBA00005250"/>
    </source>
</evidence>
<evidence type="ECO:0000256" key="11">
    <source>
        <dbReference type="ARBA" id="ARBA00022833"/>
    </source>
</evidence>
<comment type="subcellular location">
    <subcellularLocation>
        <location evidence="3">Periplasm</location>
    </subcellularLocation>
</comment>
<keyword evidence="8" id="KW-0732">Signal</keyword>
<dbReference type="Proteomes" id="UP000823636">
    <property type="component" value="Unassembled WGS sequence"/>
</dbReference>
<evidence type="ECO:0000256" key="5">
    <source>
        <dbReference type="ARBA" id="ARBA00011245"/>
    </source>
</evidence>
<dbReference type="InterPro" id="IPR058199">
    <property type="entry name" value="BlaB//VIM/IMP-1"/>
</dbReference>
<comment type="similarity">
    <text evidence="4">Belongs to the metallo-beta-lactamase superfamily. Class-B beta-lactamase family.</text>
</comment>
<evidence type="ECO:0000259" key="13">
    <source>
        <dbReference type="SMART" id="SM00849"/>
    </source>
</evidence>